<dbReference type="EMBL" id="BAAASN010000026">
    <property type="protein sequence ID" value="GAA2283993.1"/>
    <property type="molecule type" value="Genomic_DNA"/>
</dbReference>
<reference evidence="3" key="1">
    <citation type="journal article" date="2019" name="Int. J. Syst. Evol. Microbiol.">
        <title>The Global Catalogue of Microorganisms (GCM) 10K type strain sequencing project: providing services to taxonomists for standard genome sequencing and annotation.</title>
        <authorList>
            <consortium name="The Broad Institute Genomics Platform"/>
            <consortium name="The Broad Institute Genome Sequencing Center for Infectious Disease"/>
            <person name="Wu L."/>
            <person name="Ma J."/>
        </authorList>
    </citation>
    <scope>NUCLEOTIDE SEQUENCE [LARGE SCALE GENOMIC DNA]</scope>
    <source>
        <strain evidence="3">JCM 4823</strain>
    </source>
</reference>
<proteinExistence type="predicted"/>
<organism evidence="2 3">
    <name type="scientific">Streptomyces roseiscleroticus</name>
    <dbReference type="NCBI Taxonomy" id="1972"/>
    <lineage>
        <taxon>Bacteria</taxon>
        <taxon>Bacillati</taxon>
        <taxon>Actinomycetota</taxon>
        <taxon>Actinomycetes</taxon>
        <taxon>Kitasatosporales</taxon>
        <taxon>Streptomycetaceae</taxon>
        <taxon>Streptomyces</taxon>
    </lineage>
</organism>
<name>A0ABP5S366_9ACTN</name>
<protein>
    <submittedName>
        <fullName evidence="2">Uncharacterized protein</fullName>
    </submittedName>
</protein>
<gene>
    <name evidence="2" type="ORF">GCM10010368_62980</name>
</gene>
<feature type="compositionally biased region" description="Polar residues" evidence="1">
    <location>
        <begin position="31"/>
        <end position="48"/>
    </location>
</feature>
<accession>A0ABP5S366</accession>
<dbReference type="Proteomes" id="UP001500442">
    <property type="component" value="Unassembled WGS sequence"/>
</dbReference>
<evidence type="ECO:0000256" key="1">
    <source>
        <dbReference type="SAM" id="MobiDB-lite"/>
    </source>
</evidence>
<evidence type="ECO:0000313" key="3">
    <source>
        <dbReference type="Proteomes" id="UP001500442"/>
    </source>
</evidence>
<comment type="caution">
    <text evidence="2">The sequence shown here is derived from an EMBL/GenBank/DDBJ whole genome shotgun (WGS) entry which is preliminary data.</text>
</comment>
<feature type="region of interest" description="Disordered" evidence="1">
    <location>
        <begin position="1"/>
        <end position="48"/>
    </location>
</feature>
<keyword evidence="3" id="KW-1185">Reference proteome</keyword>
<sequence length="48" mass="4921">MTDPGAATDPQAATGPETDGTAARRPPDIGNRTSTRARATDQTAHTLT</sequence>
<evidence type="ECO:0000313" key="2">
    <source>
        <dbReference type="EMBL" id="GAA2283993.1"/>
    </source>
</evidence>